<dbReference type="Proteomes" id="UP000197638">
    <property type="component" value="Chromosome"/>
</dbReference>
<accession>A0A241Q0N3</accession>
<dbReference type="Pfam" id="PF05016">
    <property type="entry name" value="ParE_toxin"/>
    <property type="match status" value="1"/>
</dbReference>
<dbReference type="InterPro" id="IPR007712">
    <property type="entry name" value="RelE/ParE_toxin"/>
</dbReference>
<dbReference type="EMBL" id="CP022123">
    <property type="protein sequence ID" value="ASG28310.1"/>
    <property type="molecule type" value="Genomic_DNA"/>
</dbReference>
<evidence type="ECO:0000313" key="4">
    <source>
        <dbReference type="Proteomes" id="UP000197638"/>
    </source>
</evidence>
<dbReference type="InterPro" id="IPR035093">
    <property type="entry name" value="RelE/ParE_toxin_dom_sf"/>
</dbReference>
<reference evidence="3 4" key="1">
    <citation type="submission" date="2017-06" db="EMBL/GenBank/DDBJ databases">
        <title>Genome sequencing of Fusobacterium nucleatum subsp. polymorphum KCOM 1275 (=ChDC F310).</title>
        <authorList>
            <person name="Kook J.-K."/>
            <person name="Park S.-N."/>
            <person name="Lim Y.K."/>
            <person name="Roh H."/>
        </authorList>
    </citation>
    <scope>NUCLEOTIDE SEQUENCE [LARGE SCALE GENOMIC DNA]</scope>
    <source>
        <strain evidence="3 4">KCOM 1275</strain>
    </source>
</reference>
<dbReference type="SUPFAM" id="SSF143011">
    <property type="entry name" value="RelE-like"/>
    <property type="match status" value="1"/>
</dbReference>
<organism evidence="3 4">
    <name type="scientific">Fusobacterium nucleatum subsp. polymorphum</name>
    <name type="common">Fusobacterium polymorphum</name>
    <dbReference type="NCBI Taxonomy" id="76857"/>
    <lineage>
        <taxon>Bacteria</taxon>
        <taxon>Fusobacteriati</taxon>
        <taxon>Fusobacteriota</taxon>
        <taxon>Fusobacteriia</taxon>
        <taxon>Fusobacteriales</taxon>
        <taxon>Fusobacteriaceae</taxon>
        <taxon>Fusobacterium</taxon>
    </lineage>
</organism>
<proteinExistence type="inferred from homology"/>
<protein>
    <submittedName>
        <fullName evidence="3">Type II toxin-antitoxin system mRNA interferase toxin, RelE/StbE family</fullName>
    </submittedName>
</protein>
<name>A0A241Q0N3_FUSNP</name>
<comment type="similarity">
    <text evidence="1">Belongs to the RelE toxin family.</text>
</comment>
<dbReference type="RefSeq" id="WP_023036608.1">
    <property type="nucleotide sequence ID" value="NZ_CP022123.1"/>
</dbReference>
<sequence>MKKYKVKFSDTVVKELRKLDKLTTTMKKLWLIQNLENTINPRQHGKSLTANYSGKWRYRVGNYRLLAEIYDDEILILIFKVEHRSIMYKK</sequence>
<evidence type="ECO:0000256" key="2">
    <source>
        <dbReference type="ARBA" id="ARBA00022649"/>
    </source>
</evidence>
<evidence type="ECO:0000256" key="1">
    <source>
        <dbReference type="ARBA" id="ARBA00006226"/>
    </source>
</evidence>
<evidence type="ECO:0000313" key="3">
    <source>
        <dbReference type="EMBL" id="ASG28310.1"/>
    </source>
</evidence>
<gene>
    <name evidence="3" type="ORF">CBG61_04800</name>
</gene>
<dbReference type="Gene3D" id="3.30.2310.20">
    <property type="entry name" value="RelE-like"/>
    <property type="match status" value="1"/>
</dbReference>
<dbReference type="AlphaFoldDB" id="A0A241Q0N3"/>
<dbReference type="PANTHER" id="PTHR35601">
    <property type="entry name" value="TOXIN RELE"/>
    <property type="match status" value="1"/>
</dbReference>
<keyword evidence="2" id="KW-1277">Toxin-antitoxin system</keyword>
<dbReference type="PANTHER" id="PTHR35601:SF1">
    <property type="entry name" value="TOXIN RELE"/>
    <property type="match status" value="1"/>
</dbReference>